<name>A0A897NNR3_9EURY</name>
<evidence type="ECO:0000256" key="4">
    <source>
        <dbReference type="ARBA" id="ARBA00022989"/>
    </source>
</evidence>
<sequence length="276" mass="28889">MSSDSQIGRYVPDPLEETISTIRAVVTLGVDRNLTFLAAGIAFYAFISIIPLILLAVAVASFIGGDALVGRVTGMLSQQLSSAGQDSVTQSLTNTTGRGAASVVGLLGLAWSALKLFRGLDQAFDELYLDDVETSMIEQVRNGFVVVVGIALGFGLVVAVGVALSFLPPEVPFVNVFGSLLLMAVLGLVLLPIYYVLPPVDVSIREVLPGAAVAAGGWILLQSGFRLYAANASRYGAYGMIGAVLLFVTWLYFASIVVLIGGAVNAVLDEARLETG</sequence>
<proteinExistence type="predicted"/>
<dbReference type="GeneID" id="68857492"/>
<dbReference type="GO" id="GO:0005886">
    <property type="term" value="C:plasma membrane"/>
    <property type="evidence" value="ECO:0007669"/>
    <property type="project" value="UniProtKB-SubCell"/>
</dbReference>
<keyword evidence="2" id="KW-1003">Cell membrane</keyword>
<evidence type="ECO:0000256" key="2">
    <source>
        <dbReference type="ARBA" id="ARBA00022475"/>
    </source>
</evidence>
<keyword evidence="8" id="KW-1185">Reference proteome</keyword>
<keyword evidence="4 6" id="KW-1133">Transmembrane helix</keyword>
<organism evidence="7 8">
    <name type="scientific">Halapricum desulfuricans</name>
    <dbReference type="NCBI Taxonomy" id="2841257"/>
    <lineage>
        <taxon>Archaea</taxon>
        <taxon>Methanobacteriati</taxon>
        <taxon>Methanobacteriota</taxon>
        <taxon>Stenosarchaea group</taxon>
        <taxon>Halobacteria</taxon>
        <taxon>Halobacteriales</taxon>
        <taxon>Haloarculaceae</taxon>
        <taxon>Halapricum</taxon>
    </lineage>
</organism>
<evidence type="ECO:0000313" key="7">
    <source>
        <dbReference type="EMBL" id="QSG14397.1"/>
    </source>
</evidence>
<keyword evidence="5 6" id="KW-0472">Membrane</keyword>
<accession>A0A897NNR3</accession>
<feature type="transmembrane region" description="Helical" evidence="6">
    <location>
        <begin position="173"/>
        <end position="195"/>
    </location>
</feature>
<reference evidence="7 8" key="1">
    <citation type="submission" date="2020-11" db="EMBL/GenBank/DDBJ databases">
        <title>Carbohydrate-dependent, anaerobic sulfur respiration: A novel catabolism in halophilic archaea.</title>
        <authorList>
            <person name="Sorokin D.Y."/>
            <person name="Messina E."/>
            <person name="Smedile F."/>
            <person name="La Cono V."/>
            <person name="Hallsworth J.E."/>
            <person name="Yakimov M.M."/>
        </authorList>
    </citation>
    <scope>NUCLEOTIDE SEQUENCE [LARGE SCALE GENOMIC DNA]</scope>
    <source>
        <strain evidence="7 8">HSR-Est</strain>
    </source>
</reference>
<dbReference type="NCBIfam" id="TIGR00765">
    <property type="entry name" value="yihY_not_rbn"/>
    <property type="match status" value="1"/>
</dbReference>
<dbReference type="PIRSF" id="PIRSF035875">
    <property type="entry name" value="RNase_BN"/>
    <property type="match status" value="1"/>
</dbReference>
<dbReference type="PANTHER" id="PTHR30213">
    <property type="entry name" value="INNER MEMBRANE PROTEIN YHJD"/>
    <property type="match status" value="1"/>
</dbReference>
<protein>
    <submittedName>
        <fullName evidence="7">Ribonuclease BN family enzyme</fullName>
    </submittedName>
</protein>
<dbReference type="AlphaFoldDB" id="A0A897NNR3"/>
<gene>
    <name evidence="7" type="primary">rbn</name>
    <name evidence="7" type="ORF">HSEST_0855</name>
</gene>
<feature type="transmembrane region" description="Helical" evidence="6">
    <location>
        <begin position="144"/>
        <end position="167"/>
    </location>
</feature>
<dbReference type="EMBL" id="CP064791">
    <property type="protein sequence ID" value="QSG14397.1"/>
    <property type="molecule type" value="Genomic_DNA"/>
</dbReference>
<evidence type="ECO:0000256" key="6">
    <source>
        <dbReference type="SAM" id="Phobius"/>
    </source>
</evidence>
<dbReference type="InterPro" id="IPR017039">
    <property type="entry name" value="Virul_fac_BrkB"/>
</dbReference>
<evidence type="ECO:0000256" key="1">
    <source>
        <dbReference type="ARBA" id="ARBA00004651"/>
    </source>
</evidence>
<feature type="transmembrane region" description="Helical" evidence="6">
    <location>
        <begin position="207"/>
        <end position="229"/>
    </location>
</feature>
<feature type="transmembrane region" description="Helical" evidence="6">
    <location>
        <begin position="41"/>
        <end position="69"/>
    </location>
</feature>
<dbReference type="RefSeq" id="WP_229122332.1">
    <property type="nucleotide sequence ID" value="NZ_CP064791.1"/>
</dbReference>
<evidence type="ECO:0000256" key="3">
    <source>
        <dbReference type="ARBA" id="ARBA00022692"/>
    </source>
</evidence>
<keyword evidence="3 6" id="KW-0812">Transmembrane</keyword>
<feature type="transmembrane region" description="Helical" evidence="6">
    <location>
        <begin position="235"/>
        <end position="268"/>
    </location>
</feature>
<dbReference type="PANTHER" id="PTHR30213:SF0">
    <property type="entry name" value="UPF0761 MEMBRANE PROTEIN YIHY"/>
    <property type="match status" value="1"/>
</dbReference>
<comment type="subcellular location">
    <subcellularLocation>
        <location evidence="1">Cell membrane</location>
        <topology evidence="1">Multi-pass membrane protein</topology>
    </subcellularLocation>
</comment>
<evidence type="ECO:0000313" key="8">
    <source>
        <dbReference type="Proteomes" id="UP000663292"/>
    </source>
</evidence>
<dbReference type="Proteomes" id="UP000663292">
    <property type="component" value="Chromosome"/>
</dbReference>
<evidence type="ECO:0000256" key="5">
    <source>
        <dbReference type="ARBA" id="ARBA00023136"/>
    </source>
</evidence>
<dbReference type="Pfam" id="PF03631">
    <property type="entry name" value="Virul_fac_BrkB"/>
    <property type="match status" value="1"/>
</dbReference>